<evidence type="ECO:0000313" key="3">
    <source>
        <dbReference type="Proteomes" id="UP000321275"/>
    </source>
</evidence>
<dbReference type="Proteomes" id="UP000321275">
    <property type="component" value="Unassembled WGS sequence"/>
</dbReference>
<accession>A0A510XCQ8</accession>
<dbReference type="InterPro" id="IPR010982">
    <property type="entry name" value="Lambda_DNA-bd_dom_sf"/>
</dbReference>
<dbReference type="PROSITE" id="PS50943">
    <property type="entry name" value="HTH_CROC1"/>
    <property type="match status" value="1"/>
</dbReference>
<organism evidence="2 3">
    <name type="scientific">Bisbaumannia pacifica</name>
    <dbReference type="NCBI Taxonomy" id="77098"/>
    <lineage>
        <taxon>Bacteria</taxon>
        <taxon>Pseudomonadati</taxon>
        <taxon>Pseudomonadota</taxon>
        <taxon>Gammaproteobacteria</taxon>
        <taxon>Oceanospirillales</taxon>
        <taxon>Halomonadaceae</taxon>
        <taxon>Bisbaumannia</taxon>
    </lineage>
</organism>
<feature type="domain" description="HTH cro/C1-type" evidence="1">
    <location>
        <begin position="3"/>
        <end position="62"/>
    </location>
</feature>
<dbReference type="AlphaFoldDB" id="A0A510XCQ8"/>
<name>A0A510XCQ8_9GAMM</name>
<proteinExistence type="predicted"/>
<keyword evidence="3" id="KW-1185">Reference proteome</keyword>
<reference evidence="2 3" key="1">
    <citation type="submission" date="2019-07" db="EMBL/GenBank/DDBJ databases">
        <title>Whole genome shotgun sequence of Halomonas pacifica NBRC 102220.</title>
        <authorList>
            <person name="Hosoyama A."/>
            <person name="Uohara A."/>
            <person name="Ohji S."/>
            <person name="Ichikawa N."/>
        </authorList>
    </citation>
    <scope>NUCLEOTIDE SEQUENCE [LARGE SCALE GENOMIC DNA]</scope>
    <source>
        <strain evidence="2 3">NBRC 102220</strain>
    </source>
</reference>
<dbReference type="RefSeq" id="WP_146804511.1">
    <property type="nucleotide sequence ID" value="NZ_BJUK01000079.1"/>
</dbReference>
<dbReference type="CDD" id="cd00093">
    <property type="entry name" value="HTH_XRE"/>
    <property type="match status" value="1"/>
</dbReference>
<sequence length="69" mass="7339">MDIRFLRVKAGMTQKELGEACGLGQSTIGNYEAGIRTPSLEVAQKIIEVVQKRGVNVSIADLFTSSAAA</sequence>
<gene>
    <name evidence="2" type="primary">cro</name>
    <name evidence="2" type="ORF">HPA02_34810</name>
</gene>
<protein>
    <submittedName>
        <fullName evidence="2">Transcriptional regulator</fullName>
    </submittedName>
</protein>
<dbReference type="OrthoDB" id="6877645at2"/>
<dbReference type="InterPro" id="IPR001387">
    <property type="entry name" value="Cro/C1-type_HTH"/>
</dbReference>
<dbReference type="SMART" id="SM00530">
    <property type="entry name" value="HTH_XRE"/>
    <property type="match status" value="1"/>
</dbReference>
<evidence type="ECO:0000313" key="2">
    <source>
        <dbReference type="EMBL" id="GEK49198.1"/>
    </source>
</evidence>
<dbReference type="Pfam" id="PF01381">
    <property type="entry name" value="HTH_3"/>
    <property type="match status" value="1"/>
</dbReference>
<comment type="caution">
    <text evidence="2">The sequence shown here is derived from an EMBL/GenBank/DDBJ whole genome shotgun (WGS) entry which is preliminary data.</text>
</comment>
<dbReference type="SUPFAM" id="SSF47413">
    <property type="entry name" value="lambda repressor-like DNA-binding domains"/>
    <property type="match status" value="1"/>
</dbReference>
<dbReference type="EMBL" id="BJUK01000079">
    <property type="protein sequence ID" value="GEK49198.1"/>
    <property type="molecule type" value="Genomic_DNA"/>
</dbReference>
<evidence type="ECO:0000259" key="1">
    <source>
        <dbReference type="PROSITE" id="PS50943"/>
    </source>
</evidence>
<dbReference type="GO" id="GO:0003677">
    <property type="term" value="F:DNA binding"/>
    <property type="evidence" value="ECO:0007669"/>
    <property type="project" value="InterPro"/>
</dbReference>
<dbReference type="Gene3D" id="1.10.260.40">
    <property type="entry name" value="lambda repressor-like DNA-binding domains"/>
    <property type="match status" value="1"/>
</dbReference>